<accession>A0A5C5TZ54</accession>
<evidence type="ECO:0000256" key="1">
    <source>
        <dbReference type="SAM" id="MobiDB-lite"/>
    </source>
</evidence>
<sequence length="272" mass="30824">MGRNHEQGPRAVPRGGGSGEGVVMTEDVRELVEALRRLQALLPGVRGFDDDRFAEFNGEWQRTVEALKDAVFVPNPGNRNPDRHKFEYAAGAQAIQNMLDLVPHVQRYMAAHYDRFDVLKLLDVGSGTGAGVNLLAQLHSDTMIWSKLQIDAIDYVPWRSRWVATQYPKIGYTVMDSADLPSREWDFVLCSHVIEHLSDTQPMIRDVLRACRGFAFIYCPYNEVELSPGHLSVVTEADFEPHRPCEVIVQESMAFYGPGRRCIMAIFDCRER</sequence>
<protein>
    <submittedName>
        <fullName evidence="2">Class I SAM-dependent methyltransferase</fullName>
    </submittedName>
</protein>
<dbReference type="Proteomes" id="UP000319980">
    <property type="component" value="Unassembled WGS sequence"/>
</dbReference>
<dbReference type="Gene3D" id="3.40.50.150">
    <property type="entry name" value="Vaccinia Virus protein VP39"/>
    <property type="match status" value="1"/>
</dbReference>
<name>A0A5C5TZ54_9GAMM</name>
<dbReference type="EMBL" id="VOHK01000006">
    <property type="protein sequence ID" value="TWT18668.1"/>
    <property type="molecule type" value="Genomic_DNA"/>
</dbReference>
<evidence type="ECO:0000313" key="2">
    <source>
        <dbReference type="EMBL" id="TWT18668.1"/>
    </source>
</evidence>
<keyword evidence="3" id="KW-1185">Reference proteome</keyword>
<dbReference type="Pfam" id="PF13489">
    <property type="entry name" value="Methyltransf_23"/>
    <property type="match status" value="1"/>
</dbReference>
<gene>
    <name evidence="2" type="ORF">FQY83_14940</name>
</gene>
<dbReference type="AlphaFoldDB" id="A0A5C5TZ54"/>
<keyword evidence="2" id="KW-0808">Transferase</keyword>
<dbReference type="InterPro" id="IPR029063">
    <property type="entry name" value="SAM-dependent_MTases_sf"/>
</dbReference>
<comment type="caution">
    <text evidence="2">The sequence shown here is derived from an EMBL/GenBank/DDBJ whole genome shotgun (WGS) entry which is preliminary data.</text>
</comment>
<dbReference type="GO" id="GO:0032259">
    <property type="term" value="P:methylation"/>
    <property type="evidence" value="ECO:0007669"/>
    <property type="project" value="UniProtKB-KW"/>
</dbReference>
<evidence type="ECO:0000313" key="3">
    <source>
        <dbReference type="Proteomes" id="UP000319980"/>
    </source>
</evidence>
<organism evidence="2 3">
    <name type="scientific">Luteimonas marina</name>
    <dbReference type="NCBI Taxonomy" id="488485"/>
    <lineage>
        <taxon>Bacteria</taxon>
        <taxon>Pseudomonadati</taxon>
        <taxon>Pseudomonadota</taxon>
        <taxon>Gammaproteobacteria</taxon>
        <taxon>Lysobacterales</taxon>
        <taxon>Lysobacteraceae</taxon>
        <taxon>Luteimonas</taxon>
    </lineage>
</organism>
<dbReference type="GO" id="GO:0008168">
    <property type="term" value="F:methyltransferase activity"/>
    <property type="evidence" value="ECO:0007669"/>
    <property type="project" value="UniProtKB-KW"/>
</dbReference>
<proteinExistence type="predicted"/>
<keyword evidence="2" id="KW-0489">Methyltransferase</keyword>
<reference evidence="2 3" key="1">
    <citation type="journal article" date="2008" name="Int. J. Syst. Evol. Microbiol.">
        <title>Luteimonas marina sp. nov., isolated from seawater.</title>
        <authorList>
            <person name="Baik K.S."/>
            <person name="Park S.C."/>
            <person name="Kim M.S."/>
            <person name="Kim E.M."/>
            <person name="Park C."/>
            <person name="Chun J."/>
            <person name="Seong C.N."/>
        </authorList>
    </citation>
    <scope>NUCLEOTIDE SEQUENCE [LARGE SCALE GENOMIC DNA]</scope>
    <source>
        <strain evidence="2 3">FR1330</strain>
    </source>
</reference>
<dbReference type="SUPFAM" id="SSF53335">
    <property type="entry name" value="S-adenosyl-L-methionine-dependent methyltransferases"/>
    <property type="match status" value="1"/>
</dbReference>
<feature type="region of interest" description="Disordered" evidence="1">
    <location>
        <begin position="1"/>
        <end position="22"/>
    </location>
</feature>